<dbReference type="GO" id="GO:0004386">
    <property type="term" value="F:helicase activity"/>
    <property type="evidence" value="ECO:0007669"/>
    <property type="project" value="UniProtKB-KW"/>
</dbReference>
<evidence type="ECO:0000256" key="2">
    <source>
        <dbReference type="ARBA" id="ARBA00022801"/>
    </source>
</evidence>
<dbReference type="Pfam" id="PF04408">
    <property type="entry name" value="WHD_HA2"/>
    <property type="match status" value="1"/>
</dbReference>
<evidence type="ECO:0000313" key="7">
    <source>
        <dbReference type="Proteomes" id="UP000015102"/>
    </source>
</evidence>
<dbReference type="InterPro" id="IPR048333">
    <property type="entry name" value="HA2_WH"/>
</dbReference>
<dbReference type="AlphaFoldDB" id="T1H4P7"/>
<dbReference type="PANTHER" id="PTHR18934:SF237">
    <property type="entry name" value="ATP-DEPENDENT DNA_RNA HELICASE DHX36"/>
    <property type="match status" value="1"/>
</dbReference>
<evidence type="ECO:0000256" key="4">
    <source>
        <dbReference type="ARBA" id="ARBA00022840"/>
    </source>
</evidence>
<reference evidence="7" key="1">
    <citation type="submission" date="2013-02" db="EMBL/GenBank/DDBJ databases">
        <authorList>
            <person name="Hughes D."/>
        </authorList>
    </citation>
    <scope>NUCLEOTIDE SEQUENCE</scope>
    <source>
        <strain>Durham</strain>
        <strain evidence="7">NC isolate 2 -- Noor lab</strain>
    </source>
</reference>
<dbReference type="EnsemblMetazoa" id="MESCA011263-RA">
    <property type="protein sequence ID" value="MESCA011263-PA"/>
    <property type="gene ID" value="MESCA011263"/>
</dbReference>
<evidence type="ECO:0000256" key="3">
    <source>
        <dbReference type="ARBA" id="ARBA00022806"/>
    </source>
</evidence>
<dbReference type="PANTHER" id="PTHR18934">
    <property type="entry name" value="ATP-DEPENDENT RNA HELICASE"/>
    <property type="match status" value="1"/>
</dbReference>
<sequence length="413" mass="47806">MSATFSFETFSKYFENCKVFQVQGSLFPVEEKYLEDAIEETQFYKFPEPRYSTKNKRSREDKFSSEFDGLIAPYARNLRGYSRRTTEAIMNPESEKINIELIEKLIFHISETKDQGGILVFLPGYGTISDLLQALTKNPRYNSSRFWILPLHSMMQSSEQKRVFDPAPNNVRKVCTDYDIERNCQTLEEQFTTLSNSRQRRGRAGRVRPGICYHLYTRAREMVLDNFPTPEIQRSRLEGVILNFKVLHLNNVEEIFKEMIDKPNEQTVLNGLTLDHLMVANVVGGGVEEQFTTLSNSRQRRGRAGRVRPGICYHLYTRAREMVLDKFPTPEIQRSRLEGVILNFKVLHLNNVEEIFKEMIDKPNEQTVLNGLTLLKRIEALDENETLTPLGLHLAHLPVDPQMGKMLLLGALF</sequence>
<dbReference type="SUPFAM" id="SSF52540">
    <property type="entry name" value="P-loop containing nucleoside triphosphate hydrolases"/>
    <property type="match status" value="2"/>
</dbReference>
<evidence type="ECO:0000313" key="6">
    <source>
        <dbReference type="EnsemblMetazoa" id="MESCA011263-PA"/>
    </source>
</evidence>
<proteinExistence type="predicted"/>
<dbReference type="STRING" id="36166.T1H4P7"/>
<protein>
    <recommendedName>
        <fullName evidence="5">Helicase associated domain-containing protein</fullName>
    </recommendedName>
</protein>
<dbReference type="InterPro" id="IPR042035">
    <property type="entry name" value="DEAH_win-hel_dom"/>
</dbReference>
<dbReference type="EMBL" id="CAQQ02124271">
    <property type="status" value="NOT_ANNOTATED_CDS"/>
    <property type="molecule type" value="Genomic_DNA"/>
</dbReference>
<feature type="domain" description="Helicase associated" evidence="5">
    <location>
        <begin position="372"/>
        <end position="399"/>
    </location>
</feature>
<organism evidence="6 7">
    <name type="scientific">Megaselia scalaris</name>
    <name type="common">Humpbacked fly</name>
    <name type="synonym">Phora scalaris</name>
    <dbReference type="NCBI Taxonomy" id="36166"/>
    <lineage>
        <taxon>Eukaryota</taxon>
        <taxon>Metazoa</taxon>
        <taxon>Ecdysozoa</taxon>
        <taxon>Arthropoda</taxon>
        <taxon>Hexapoda</taxon>
        <taxon>Insecta</taxon>
        <taxon>Pterygota</taxon>
        <taxon>Neoptera</taxon>
        <taxon>Endopterygota</taxon>
        <taxon>Diptera</taxon>
        <taxon>Brachycera</taxon>
        <taxon>Muscomorpha</taxon>
        <taxon>Platypezoidea</taxon>
        <taxon>Phoridae</taxon>
        <taxon>Megaseliini</taxon>
        <taxon>Megaselia</taxon>
    </lineage>
</organism>
<accession>T1H4P7</accession>
<keyword evidence="2" id="KW-0378">Hydrolase</keyword>
<dbReference type="EMBL" id="CAQQ02124272">
    <property type="status" value="NOT_ANNOTATED_CDS"/>
    <property type="molecule type" value="Genomic_DNA"/>
</dbReference>
<keyword evidence="4" id="KW-0067">ATP-binding</keyword>
<evidence type="ECO:0000256" key="1">
    <source>
        <dbReference type="ARBA" id="ARBA00022741"/>
    </source>
</evidence>
<keyword evidence="7" id="KW-1185">Reference proteome</keyword>
<name>T1H4P7_MEGSC</name>
<dbReference type="Proteomes" id="UP000015102">
    <property type="component" value="Unassembled WGS sequence"/>
</dbReference>
<dbReference type="CDD" id="cd18791">
    <property type="entry name" value="SF2_C_RHA"/>
    <property type="match status" value="1"/>
</dbReference>
<keyword evidence="3" id="KW-0347">Helicase</keyword>
<keyword evidence="1" id="KW-0547">Nucleotide-binding</keyword>
<dbReference type="GO" id="GO:0005524">
    <property type="term" value="F:ATP binding"/>
    <property type="evidence" value="ECO:0007669"/>
    <property type="project" value="UniProtKB-KW"/>
</dbReference>
<dbReference type="GO" id="GO:0016787">
    <property type="term" value="F:hydrolase activity"/>
    <property type="evidence" value="ECO:0007669"/>
    <property type="project" value="UniProtKB-KW"/>
</dbReference>
<dbReference type="InterPro" id="IPR027417">
    <property type="entry name" value="P-loop_NTPase"/>
</dbReference>
<evidence type="ECO:0000259" key="5">
    <source>
        <dbReference type="Pfam" id="PF04408"/>
    </source>
</evidence>
<dbReference type="GO" id="GO:0003723">
    <property type="term" value="F:RNA binding"/>
    <property type="evidence" value="ECO:0007669"/>
    <property type="project" value="TreeGrafter"/>
</dbReference>
<dbReference type="Gene3D" id="3.40.50.300">
    <property type="entry name" value="P-loop containing nucleotide triphosphate hydrolases"/>
    <property type="match status" value="3"/>
</dbReference>
<dbReference type="HOGENOM" id="CLU_666624_0_0_1"/>
<dbReference type="Gene3D" id="1.10.10.2130">
    <property type="entry name" value="DEAH helicase family, winged-helix domain"/>
    <property type="match status" value="1"/>
</dbReference>
<reference evidence="6" key="2">
    <citation type="submission" date="2015-06" db="UniProtKB">
        <authorList>
            <consortium name="EnsemblMetazoa"/>
        </authorList>
    </citation>
    <scope>IDENTIFICATION</scope>
</reference>
<dbReference type="Gene3D" id="1.20.120.1080">
    <property type="match status" value="1"/>
</dbReference>